<dbReference type="Pfam" id="PF07969">
    <property type="entry name" value="Amidohydro_3"/>
    <property type="match status" value="1"/>
</dbReference>
<evidence type="ECO:0000313" key="4">
    <source>
        <dbReference type="Proteomes" id="UP001501676"/>
    </source>
</evidence>
<dbReference type="Gene3D" id="3.20.20.140">
    <property type="entry name" value="Metal-dependent hydrolases"/>
    <property type="match status" value="2"/>
</dbReference>
<reference evidence="4" key="1">
    <citation type="journal article" date="2019" name="Int. J. Syst. Evol. Microbiol.">
        <title>The Global Catalogue of Microorganisms (GCM) 10K type strain sequencing project: providing services to taxonomists for standard genome sequencing and annotation.</title>
        <authorList>
            <consortium name="The Broad Institute Genomics Platform"/>
            <consortium name="The Broad Institute Genome Sequencing Center for Infectious Disease"/>
            <person name="Wu L."/>
            <person name="Ma J."/>
        </authorList>
    </citation>
    <scope>NUCLEOTIDE SEQUENCE [LARGE SCALE GENOMIC DNA]</scope>
    <source>
        <strain evidence="4">JCM 9458</strain>
    </source>
</reference>
<sequence length="497" mass="51626">MGGAVLIRNAEVDGVARVDVRTDGARITAVGPGLDRSPDEATVDARGGALLPGLHDHHVHLRAWAATRWSVRLAVADGPDDFDRRVREAVAAAPPDVWLRGIGWHESTGGPLDRHRLDALTGSRPTRIQHRTGVLWVLNSAALALTGAAGSTADGVERDATGEPTGRLWRADGWLRERTAPLRDPFPEVLADLARQAAAWGVTRWTDATPGRDQAETTALAALWSSGRGDSPAGTSAPAERGAADPGAGRPGAGRPGAAGASGLRLPWLVLMSPPGLSLPAGTAVRLGPQKLILDDATLPTVDALAATIGDSHATGSPVAVHCVTAEQLVTLVAAIEEAGAVPGDRVEHAGIVPPGYTARLAALGLAVVTNPGFLADRGDAYQRDVPAPERDWLYPVRSLRDAGVRVAAATDAPFGPPDPWVAIAAARDRRTPDGDVLGPDERVPASVALGLFLADPDRPGHQRRIAPGHPADLCLLHTPLATALAAPSSEHVRTTL</sequence>
<proteinExistence type="predicted"/>
<dbReference type="InterPro" id="IPR032466">
    <property type="entry name" value="Metal_Hydrolase"/>
</dbReference>
<evidence type="ECO:0000256" key="1">
    <source>
        <dbReference type="SAM" id="MobiDB-lite"/>
    </source>
</evidence>
<dbReference type="EMBL" id="BAAAYN010000047">
    <property type="protein sequence ID" value="GAA3395191.1"/>
    <property type="molecule type" value="Genomic_DNA"/>
</dbReference>
<dbReference type="SUPFAM" id="SSF51338">
    <property type="entry name" value="Composite domain of metallo-dependent hydrolases"/>
    <property type="match status" value="1"/>
</dbReference>
<feature type="compositionally biased region" description="Low complexity" evidence="1">
    <location>
        <begin position="237"/>
        <end position="248"/>
    </location>
</feature>
<dbReference type="Gene3D" id="2.30.40.10">
    <property type="entry name" value="Urease, subunit C, domain 1"/>
    <property type="match status" value="1"/>
</dbReference>
<dbReference type="Proteomes" id="UP001501676">
    <property type="component" value="Unassembled WGS sequence"/>
</dbReference>
<gene>
    <name evidence="3" type="ORF">GCM10020369_67420</name>
</gene>
<dbReference type="SUPFAM" id="SSF51556">
    <property type="entry name" value="Metallo-dependent hydrolases"/>
    <property type="match status" value="1"/>
</dbReference>
<dbReference type="InterPro" id="IPR011059">
    <property type="entry name" value="Metal-dep_hydrolase_composite"/>
</dbReference>
<dbReference type="PANTHER" id="PTHR22642:SF2">
    <property type="entry name" value="PROTEIN LONG AFTER FAR-RED 3"/>
    <property type="match status" value="1"/>
</dbReference>
<feature type="domain" description="Amidohydrolase 3" evidence="2">
    <location>
        <begin position="42"/>
        <end position="483"/>
    </location>
</feature>
<dbReference type="Gene3D" id="3.10.310.70">
    <property type="match status" value="1"/>
</dbReference>
<protein>
    <submittedName>
        <fullName evidence="3">Amidohydrolase family protein</fullName>
    </submittedName>
</protein>
<accession>A0ABP6T7I4</accession>
<evidence type="ECO:0000313" key="3">
    <source>
        <dbReference type="EMBL" id="GAA3395191.1"/>
    </source>
</evidence>
<dbReference type="InterPro" id="IPR013108">
    <property type="entry name" value="Amidohydro_3"/>
</dbReference>
<comment type="caution">
    <text evidence="3">The sequence shown here is derived from an EMBL/GenBank/DDBJ whole genome shotgun (WGS) entry which is preliminary data.</text>
</comment>
<name>A0ABP6T7I4_9ACTN</name>
<evidence type="ECO:0000259" key="2">
    <source>
        <dbReference type="Pfam" id="PF07969"/>
    </source>
</evidence>
<organism evidence="3 4">
    <name type="scientific">Cryptosporangium minutisporangium</name>
    <dbReference type="NCBI Taxonomy" id="113569"/>
    <lineage>
        <taxon>Bacteria</taxon>
        <taxon>Bacillati</taxon>
        <taxon>Actinomycetota</taxon>
        <taxon>Actinomycetes</taxon>
        <taxon>Cryptosporangiales</taxon>
        <taxon>Cryptosporangiaceae</taxon>
        <taxon>Cryptosporangium</taxon>
    </lineage>
</organism>
<keyword evidence="4" id="KW-1185">Reference proteome</keyword>
<feature type="region of interest" description="Disordered" evidence="1">
    <location>
        <begin position="225"/>
        <end position="259"/>
    </location>
</feature>
<dbReference type="PANTHER" id="PTHR22642">
    <property type="entry name" value="IMIDAZOLONEPROPIONASE"/>
    <property type="match status" value="1"/>
</dbReference>